<evidence type="ECO:0000313" key="2">
    <source>
        <dbReference type="Proteomes" id="UP000241074"/>
    </source>
</evidence>
<protein>
    <submittedName>
        <fullName evidence="1">Uncharacterized protein</fullName>
    </submittedName>
</protein>
<dbReference type="AlphaFoldDB" id="A0A2P1PNZ1"/>
<proteinExistence type="predicted"/>
<reference evidence="1 2" key="1">
    <citation type="submission" date="2018-03" db="EMBL/GenBank/DDBJ databases">
        <title>Ahniella affigens gen. nov., sp. nov., a gammaproteobacterium isolated from sandy soil near a stream.</title>
        <authorList>
            <person name="Ko Y."/>
            <person name="Kim J.-H."/>
        </authorList>
    </citation>
    <scope>NUCLEOTIDE SEQUENCE [LARGE SCALE GENOMIC DNA]</scope>
    <source>
        <strain evidence="1 2">D13</strain>
    </source>
</reference>
<evidence type="ECO:0000313" key="1">
    <source>
        <dbReference type="EMBL" id="AVP96558.1"/>
    </source>
</evidence>
<sequence length="102" mass="11444">MAWEIDYGQQRRGNAFRPGVVLRTSSMRKAASLAELPTDARACVGYAHANALWHWRRTRRASSGPIAGSGTHILVPSNQHTIARMRSDCGREWPLCRATWRA</sequence>
<name>A0A2P1PNZ1_9GAMM</name>
<gene>
    <name evidence="1" type="ORF">C7S18_04790</name>
</gene>
<keyword evidence="2" id="KW-1185">Reference proteome</keyword>
<organism evidence="1 2">
    <name type="scientific">Ahniella affigens</name>
    <dbReference type="NCBI Taxonomy" id="2021234"/>
    <lineage>
        <taxon>Bacteria</taxon>
        <taxon>Pseudomonadati</taxon>
        <taxon>Pseudomonadota</taxon>
        <taxon>Gammaproteobacteria</taxon>
        <taxon>Lysobacterales</taxon>
        <taxon>Rhodanobacteraceae</taxon>
        <taxon>Ahniella</taxon>
    </lineage>
</organism>
<dbReference type="KEGG" id="xba:C7S18_04790"/>
<dbReference type="EMBL" id="CP027860">
    <property type="protein sequence ID" value="AVP96558.1"/>
    <property type="molecule type" value="Genomic_DNA"/>
</dbReference>
<dbReference type="Proteomes" id="UP000241074">
    <property type="component" value="Chromosome"/>
</dbReference>
<reference evidence="1 2" key="2">
    <citation type="submission" date="2018-03" db="EMBL/GenBank/DDBJ databases">
        <authorList>
            <person name="Keele B.F."/>
        </authorList>
    </citation>
    <scope>NUCLEOTIDE SEQUENCE [LARGE SCALE GENOMIC DNA]</scope>
    <source>
        <strain evidence="1 2">D13</strain>
    </source>
</reference>
<accession>A0A2P1PNZ1</accession>